<proteinExistence type="predicted"/>
<comment type="caution">
    <text evidence="2">The sequence shown here is derived from an EMBL/GenBank/DDBJ whole genome shotgun (WGS) entry which is preliminary data.</text>
</comment>
<accession>A0ABU2BUP5</accession>
<dbReference type="Pfam" id="PF09995">
    <property type="entry name" value="MPAB_Lcp_cat"/>
    <property type="match status" value="1"/>
</dbReference>
<organism evidence="2 3">
    <name type="scientific">Nocardioides marmoribigeumensis</name>
    <dbReference type="NCBI Taxonomy" id="433649"/>
    <lineage>
        <taxon>Bacteria</taxon>
        <taxon>Bacillati</taxon>
        <taxon>Actinomycetota</taxon>
        <taxon>Actinomycetes</taxon>
        <taxon>Propionibacteriales</taxon>
        <taxon>Nocardioidaceae</taxon>
        <taxon>Nocardioides</taxon>
    </lineage>
</organism>
<dbReference type="Proteomes" id="UP001183648">
    <property type="component" value="Unassembled WGS sequence"/>
</dbReference>
<evidence type="ECO:0000313" key="2">
    <source>
        <dbReference type="EMBL" id="MDR7362355.1"/>
    </source>
</evidence>
<dbReference type="PANTHER" id="PTHR36151:SF3">
    <property type="entry name" value="ER-BOUND OXYGENASE MPAB_MPAB'_RUBBER OXYGENASE CATALYTIC DOMAIN-CONTAINING PROTEIN"/>
    <property type="match status" value="1"/>
</dbReference>
<name>A0ABU2BUP5_9ACTN</name>
<dbReference type="EMBL" id="JAVDYG010000001">
    <property type="protein sequence ID" value="MDR7362355.1"/>
    <property type="molecule type" value="Genomic_DNA"/>
</dbReference>
<reference evidence="2 3" key="1">
    <citation type="submission" date="2023-07" db="EMBL/GenBank/DDBJ databases">
        <title>Sequencing the genomes of 1000 actinobacteria strains.</title>
        <authorList>
            <person name="Klenk H.-P."/>
        </authorList>
    </citation>
    <scope>NUCLEOTIDE SEQUENCE [LARGE SCALE GENOMIC DNA]</scope>
    <source>
        <strain evidence="2 3">DSM 19426</strain>
    </source>
</reference>
<gene>
    <name evidence="2" type="ORF">J2S63_001908</name>
</gene>
<evidence type="ECO:0000313" key="3">
    <source>
        <dbReference type="Proteomes" id="UP001183648"/>
    </source>
</evidence>
<protein>
    <submittedName>
        <fullName evidence="2">Uncharacterized protein (DUF2236 family)</fullName>
    </submittedName>
</protein>
<dbReference type="RefSeq" id="WP_310301673.1">
    <property type="nucleotide sequence ID" value="NZ_BAAAPS010000008.1"/>
</dbReference>
<feature type="domain" description="ER-bound oxygenase mpaB/mpaB'/Rubber oxygenase catalytic" evidence="1">
    <location>
        <begin position="29"/>
        <end position="258"/>
    </location>
</feature>
<keyword evidence="3" id="KW-1185">Reference proteome</keyword>
<evidence type="ECO:0000259" key="1">
    <source>
        <dbReference type="Pfam" id="PF09995"/>
    </source>
</evidence>
<dbReference type="InterPro" id="IPR018713">
    <property type="entry name" value="MPAB/Lcp_cat_dom"/>
</dbReference>
<dbReference type="PANTHER" id="PTHR36151">
    <property type="entry name" value="BLR2777 PROTEIN"/>
    <property type="match status" value="1"/>
</dbReference>
<sequence>MSTRHLPGPGDWGGRVVPDPDPAYDLRPWIDLTAVAFGGGANVVMQLAWPEVGYGVQESVVDSGKIFLHPWKRARTTGTYLAVALVGSDRDRELFRTAVDTVHRQVRSRASSPVRYNAFSPQLQRWVAACLFLGPWDYRCRVHGEPSPEDAEEFYRHATRFATSLQVPRELWPPTLADFWDYWEAGKQRISIDERTRAYLLDILEVRFLPRPLQLLMGRWMRWVNTGFLHPEFRDAMGLRWTERDERRLRRLCAVVRRVKALTPSVLWWGPIHLNVWDMRLRHRLGRPLV</sequence>